<evidence type="ECO:0000313" key="1">
    <source>
        <dbReference type="EMBL" id="KAG5584733.1"/>
    </source>
</evidence>
<dbReference type="Proteomes" id="UP000824120">
    <property type="component" value="Chromosome 9"/>
</dbReference>
<dbReference type="AlphaFoldDB" id="A0A9J5XAX2"/>
<dbReference type="EMBL" id="JACXVP010000009">
    <property type="protein sequence ID" value="KAG5584733.1"/>
    <property type="molecule type" value="Genomic_DNA"/>
</dbReference>
<gene>
    <name evidence="1" type="ORF">H5410_045167</name>
</gene>
<reference evidence="1 2" key="1">
    <citation type="submission" date="2020-09" db="EMBL/GenBank/DDBJ databases">
        <title>De no assembly of potato wild relative species, Solanum commersonii.</title>
        <authorList>
            <person name="Cho K."/>
        </authorList>
    </citation>
    <scope>NUCLEOTIDE SEQUENCE [LARGE SCALE GENOMIC DNA]</scope>
    <source>
        <strain evidence="1">LZ3.2</strain>
        <tissue evidence="1">Leaf</tissue>
    </source>
</reference>
<protein>
    <submittedName>
        <fullName evidence="1">Uncharacterized protein</fullName>
    </submittedName>
</protein>
<name>A0A9J5XAX2_SOLCO</name>
<comment type="caution">
    <text evidence="1">The sequence shown here is derived from an EMBL/GenBank/DDBJ whole genome shotgun (WGS) entry which is preliminary data.</text>
</comment>
<accession>A0A9J5XAX2</accession>
<sequence>MFKDKPILREDLVDMSLKPDTSATESEDITRVGVRLVEGHVPSESYVESTIKVEDLKFSRIPNKYFKGEQ</sequence>
<organism evidence="1 2">
    <name type="scientific">Solanum commersonii</name>
    <name type="common">Commerson's wild potato</name>
    <name type="synonym">Commerson's nightshade</name>
    <dbReference type="NCBI Taxonomy" id="4109"/>
    <lineage>
        <taxon>Eukaryota</taxon>
        <taxon>Viridiplantae</taxon>
        <taxon>Streptophyta</taxon>
        <taxon>Embryophyta</taxon>
        <taxon>Tracheophyta</taxon>
        <taxon>Spermatophyta</taxon>
        <taxon>Magnoliopsida</taxon>
        <taxon>eudicotyledons</taxon>
        <taxon>Gunneridae</taxon>
        <taxon>Pentapetalae</taxon>
        <taxon>asterids</taxon>
        <taxon>lamiids</taxon>
        <taxon>Solanales</taxon>
        <taxon>Solanaceae</taxon>
        <taxon>Solanoideae</taxon>
        <taxon>Solaneae</taxon>
        <taxon>Solanum</taxon>
    </lineage>
</organism>
<proteinExistence type="predicted"/>
<keyword evidence="2" id="KW-1185">Reference proteome</keyword>
<evidence type="ECO:0000313" key="2">
    <source>
        <dbReference type="Proteomes" id="UP000824120"/>
    </source>
</evidence>